<keyword evidence="2 5" id="KW-0812">Transmembrane</keyword>
<evidence type="ECO:0000256" key="1">
    <source>
        <dbReference type="ARBA" id="ARBA00004141"/>
    </source>
</evidence>
<evidence type="ECO:0000313" key="7">
    <source>
        <dbReference type="Proteomes" id="UP000728032"/>
    </source>
</evidence>
<proteinExistence type="predicted"/>
<feature type="transmembrane region" description="Helical" evidence="5">
    <location>
        <begin position="60"/>
        <end position="81"/>
    </location>
</feature>
<evidence type="ECO:0000256" key="2">
    <source>
        <dbReference type="ARBA" id="ARBA00022692"/>
    </source>
</evidence>
<dbReference type="Proteomes" id="UP000728032">
    <property type="component" value="Unassembled WGS sequence"/>
</dbReference>
<keyword evidence="4 5" id="KW-0472">Membrane</keyword>
<dbReference type="PANTHER" id="PTHR23051">
    <property type="entry name" value="SOLUTE CARRIER FAMILY 35, MEMBER F5"/>
    <property type="match status" value="1"/>
</dbReference>
<dbReference type="OrthoDB" id="10041630at2759"/>
<keyword evidence="7" id="KW-1185">Reference proteome</keyword>
<accession>A0A7R9LM91</accession>
<evidence type="ECO:0000313" key="6">
    <source>
        <dbReference type="EMBL" id="CAD7644206.1"/>
    </source>
</evidence>
<dbReference type="EMBL" id="OC916418">
    <property type="protein sequence ID" value="CAD7644206.1"/>
    <property type="molecule type" value="Genomic_DNA"/>
</dbReference>
<dbReference type="GO" id="GO:0016020">
    <property type="term" value="C:membrane"/>
    <property type="evidence" value="ECO:0007669"/>
    <property type="project" value="UniProtKB-SubCell"/>
</dbReference>
<keyword evidence="3 5" id="KW-1133">Transmembrane helix</keyword>
<comment type="subcellular location">
    <subcellularLocation>
        <location evidence="1">Membrane</location>
        <topology evidence="1">Multi-pass membrane protein</topology>
    </subcellularLocation>
</comment>
<evidence type="ECO:0000256" key="4">
    <source>
        <dbReference type="ARBA" id="ARBA00023136"/>
    </source>
</evidence>
<organism evidence="6">
    <name type="scientific">Oppiella nova</name>
    <dbReference type="NCBI Taxonomy" id="334625"/>
    <lineage>
        <taxon>Eukaryota</taxon>
        <taxon>Metazoa</taxon>
        <taxon>Ecdysozoa</taxon>
        <taxon>Arthropoda</taxon>
        <taxon>Chelicerata</taxon>
        <taxon>Arachnida</taxon>
        <taxon>Acari</taxon>
        <taxon>Acariformes</taxon>
        <taxon>Sarcoptiformes</taxon>
        <taxon>Oribatida</taxon>
        <taxon>Brachypylina</taxon>
        <taxon>Oppioidea</taxon>
        <taxon>Oppiidae</taxon>
        <taxon>Oppiella</taxon>
    </lineage>
</organism>
<feature type="transmembrane region" description="Helical" evidence="5">
    <location>
        <begin position="27"/>
        <end position="48"/>
    </location>
</feature>
<dbReference type="PANTHER" id="PTHR23051:SF0">
    <property type="entry name" value="SOLUTE CARRIER FAMILY 35 MEMBER F5"/>
    <property type="match status" value="1"/>
</dbReference>
<sequence length="128" mass="14037">MGSLGPYCPSFCGYDIDCDVSEELACFLTSSLLASLSVSLTIPLTILMDGLLRGVSYPRMFFLGTIPLYLSFVAISVLSHYDSWDPLAELLLRLVRHSVLRKPVIRGSDPLYSEQSQSLIGDQNNSSA</sequence>
<evidence type="ECO:0000256" key="5">
    <source>
        <dbReference type="SAM" id="Phobius"/>
    </source>
</evidence>
<name>A0A7R9LM91_9ACAR</name>
<gene>
    <name evidence="6" type="ORF">ONB1V03_LOCUS4541</name>
</gene>
<dbReference type="AlphaFoldDB" id="A0A7R9LM91"/>
<protein>
    <submittedName>
        <fullName evidence="6">Uncharacterized protein</fullName>
    </submittedName>
</protein>
<reference evidence="6" key="1">
    <citation type="submission" date="2020-11" db="EMBL/GenBank/DDBJ databases">
        <authorList>
            <person name="Tran Van P."/>
        </authorList>
    </citation>
    <scope>NUCLEOTIDE SEQUENCE</scope>
</reference>
<evidence type="ECO:0000256" key="3">
    <source>
        <dbReference type="ARBA" id="ARBA00022989"/>
    </source>
</evidence>
<dbReference type="EMBL" id="CAJPVJ010001593">
    <property type="protein sequence ID" value="CAG2164995.1"/>
    <property type="molecule type" value="Genomic_DNA"/>
</dbReference>